<protein>
    <submittedName>
        <fullName evidence="3">VacJ family lipoprotein</fullName>
    </submittedName>
</protein>
<comment type="caution">
    <text evidence="3">The sequence shown here is derived from an EMBL/GenBank/DDBJ whole genome shotgun (WGS) entry which is preliminary data.</text>
</comment>
<dbReference type="PANTHER" id="PTHR30035">
    <property type="entry name" value="LIPOPROTEIN VACJ-RELATED"/>
    <property type="match status" value="1"/>
</dbReference>
<dbReference type="Proteomes" id="UP000886667">
    <property type="component" value="Unassembled WGS sequence"/>
</dbReference>
<comment type="similarity">
    <text evidence="1">Belongs to the MlaA family.</text>
</comment>
<reference evidence="3" key="1">
    <citation type="journal article" date="2021" name="Proc. Natl. Acad. Sci. U.S.A.">
        <title>Global biogeography of chemosynthetic symbionts reveals both localized and globally distributed symbiont groups. .</title>
        <authorList>
            <person name="Osvatic J.T."/>
            <person name="Wilkins L.G.E."/>
            <person name="Leibrecht L."/>
            <person name="Leray M."/>
            <person name="Zauner S."/>
            <person name="Polzin J."/>
            <person name="Camacho Y."/>
            <person name="Gros O."/>
            <person name="van Gils J.A."/>
            <person name="Eisen J.A."/>
            <person name="Petersen J.M."/>
            <person name="Yuen B."/>
        </authorList>
    </citation>
    <scope>NUCLEOTIDE SEQUENCE</scope>
    <source>
        <strain evidence="3">MAGclacostrist064TRANS</strain>
    </source>
</reference>
<accession>A0A9E4KCP0</accession>
<dbReference type="AlphaFoldDB" id="A0A9E4KCP0"/>
<dbReference type="GO" id="GO:0120010">
    <property type="term" value="P:intermembrane phospholipid transfer"/>
    <property type="evidence" value="ECO:0007669"/>
    <property type="project" value="TreeGrafter"/>
</dbReference>
<feature type="non-terminal residue" evidence="3">
    <location>
        <position position="1"/>
    </location>
</feature>
<sequence>IVVPFLGPTTLRDLLGRVGDTLINPISYPSQSAYLTLSTLQLVDIRADLLEAGNVLDEAAVDRYAFLREFYLQQRQTAIKDGPNHMDDDELFDESLFEDEELFNENAE</sequence>
<evidence type="ECO:0000256" key="1">
    <source>
        <dbReference type="ARBA" id="ARBA00010634"/>
    </source>
</evidence>
<keyword evidence="2" id="KW-0732">Signal</keyword>
<evidence type="ECO:0000313" key="3">
    <source>
        <dbReference type="EMBL" id="MCG7946249.1"/>
    </source>
</evidence>
<dbReference type="EMBL" id="JAEPCM010000264">
    <property type="protein sequence ID" value="MCG7946249.1"/>
    <property type="molecule type" value="Genomic_DNA"/>
</dbReference>
<keyword evidence="3" id="KW-0449">Lipoprotein</keyword>
<name>A0A9E4KCP0_9GAMM</name>
<evidence type="ECO:0000313" key="4">
    <source>
        <dbReference type="Proteomes" id="UP000886667"/>
    </source>
</evidence>
<gene>
    <name evidence="3" type="ORF">JAZ07_07875</name>
</gene>
<dbReference type="Pfam" id="PF04333">
    <property type="entry name" value="MlaA"/>
    <property type="match status" value="1"/>
</dbReference>
<dbReference type="GO" id="GO:0016020">
    <property type="term" value="C:membrane"/>
    <property type="evidence" value="ECO:0007669"/>
    <property type="project" value="InterPro"/>
</dbReference>
<proteinExistence type="inferred from homology"/>
<dbReference type="InterPro" id="IPR007428">
    <property type="entry name" value="MlaA"/>
</dbReference>
<evidence type="ECO:0000256" key="2">
    <source>
        <dbReference type="ARBA" id="ARBA00022729"/>
    </source>
</evidence>
<organism evidence="3 4">
    <name type="scientific">Candidatus Thiodiazotropha taylori</name>
    <dbReference type="NCBI Taxonomy" id="2792791"/>
    <lineage>
        <taxon>Bacteria</taxon>
        <taxon>Pseudomonadati</taxon>
        <taxon>Pseudomonadota</taxon>
        <taxon>Gammaproteobacteria</taxon>
        <taxon>Chromatiales</taxon>
        <taxon>Sedimenticolaceae</taxon>
        <taxon>Candidatus Thiodiazotropha</taxon>
    </lineage>
</organism>
<dbReference type="PANTHER" id="PTHR30035:SF3">
    <property type="entry name" value="INTERMEMBRANE PHOSPHOLIPID TRANSPORT SYSTEM LIPOPROTEIN MLAA"/>
    <property type="match status" value="1"/>
</dbReference>